<dbReference type="Gene3D" id="3.40.640.10">
    <property type="entry name" value="Type I PLP-dependent aspartate aminotransferase-like (Major domain)"/>
    <property type="match status" value="1"/>
</dbReference>
<evidence type="ECO:0000256" key="3">
    <source>
        <dbReference type="RuleBase" id="RU003560"/>
    </source>
</evidence>
<dbReference type="PANTHER" id="PTHR43094:SF1">
    <property type="entry name" value="AMINOTRANSFERASE CLASS-III"/>
    <property type="match status" value="1"/>
</dbReference>
<keyword evidence="5" id="KW-1185">Reference proteome</keyword>
<dbReference type="Gene3D" id="3.90.1150.10">
    <property type="entry name" value="Aspartate Aminotransferase, domain 1"/>
    <property type="match status" value="1"/>
</dbReference>
<evidence type="ECO:0000256" key="1">
    <source>
        <dbReference type="ARBA" id="ARBA00008954"/>
    </source>
</evidence>
<dbReference type="Pfam" id="PF00202">
    <property type="entry name" value="Aminotran_3"/>
    <property type="match status" value="1"/>
</dbReference>
<comment type="caution">
    <text evidence="4">The sequence shown here is derived from an EMBL/GenBank/DDBJ whole genome shotgun (WGS) entry which is preliminary data.</text>
</comment>
<evidence type="ECO:0000256" key="2">
    <source>
        <dbReference type="ARBA" id="ARBA00022898"/>
    </source>
</evidence>
<dbReference type="InterPro" id="IPR015424">
    <property type="entry name" value="PyrdxlP-dep_Trfase"/>
</dbReference>
<dbReference type="CDD" id="cd00610">
    <property type="entry name" value="OAT_like"/>
    <property type="match status" value="1"/>
</dbReference>
<dbReference type="InterPro" id="IPR015421">
    <property type="entry name" value="PyrdxlP-dep_Trfase_major"/>
</dbReference>
<reference evidence="5" key="1">
    <citation type="journal article" date="2019" name="Int. J. Syst. Evol. Microbiol.">
        <title>The Global Catalogue of Microorganisms (GCM) 10K type strain sequencing project: providing services to taxonomists for standard genome sequencing and annotation.</title>
        <authorList>
            <consortium name="The Broad Institute Genomics Platform"/>
            <consortium name="The Broad Institute Genome Sequencing Center for Infectious Disease"/>
            <person name="Wu L."/>
            <person name="Ma J."/>
        </authorList>
    </citation>
    <scope>NUCLEOTIDE SEQUENCE [LARGE SCALE GENOMIC DNA]</scope>
    <source>
        <strain evidence="5">JCM 12149</strain>
    </source>
</reference>
<dbReference type="InterPro" id="IPR005814">
    <property type="entry name" value="Aminotrans_3"/>
</dbReference>
<evidence type="ECO:0000313" key="5">
    <source>
        <dbReference type="Proteomes" id="UP001501459"/>
    </source>
</evidence>
<dbReference type="Proteomes" id="UP001501459">
    <property type="component" value="Unassembled WGS sequence"/>
</dbReference>
<proteinExistence type="inferred from homology"/>
<keyword evidence="4" id="KW-0808">Transferase</keyword>
<dbReference type="SUPFAM" id="SSF53383">
    <property type="entry name" value="PLP-dependent transferases"/>
    <property type="match status" value="1"/>
</dbReference>
<dbReference type="InterPro" id="IPR015422">
    <property type="entry name" value="PyrdxlP-dep_Trfase_small"/>
</dbReference>
<accession>A0ABP3J3F1</accession>
<organism evidence="4 5">
    <name type="scientific">Lentibacillus halophilus</name>
    <dbReference type="NCBI Taxonomy" id="295065"/>
    <lineage>
        <taxon>Bacteria</taxon>
        <taxon>Bacillati</taxon>
        <taxon>Bacillota</taxon>
        <taxon>Bacilli</taxon>
        <taxon>Bacillales</taxon>
        <taxon>Bacillaceae</taxon>
        <taxon>Lentibacillus</taxon>
    </lineage>
</organism>
<evidence type="ECO:0000313" key="4">
    <source>
        <dbReference type="EMBL" id="GAA0440286.1"/>
    </source>
</evidence>
<dbReference type="PROSITE" id="PS00600">
    <property type="entry name" value="AA_TRANSFER_CLASS_3"/>
    <property type="match status" value="1"/>
</dbReference>
<sequence>MVMDEVKNQTSIEQLKEWDRNHFMHPTSSVRDHQENGAAYTFTKGEGIYLTDIDGREYVDGLSSLWNVNLGHGRSELAEAAKEQMETLPFSSSFNNYSNEPAIKLSRKIAELTPGNLNVTFFTSGGSESNESTFKIIREYWKLKGQPQRTKIVSLQKGYHGVTLAATRATGMDNFNSFGTSYAPGFLNAEPYLTGCEQGDKTHPNYENSIRGVIEREGADTIAAVIMEPIQGAGGLNVPPEGYLQSVRDLCDEFGIFMIADEIVCGFGRTGKMFGVENDGIIPDFMTVAKGITSGYIPLGAVIMKDSFRDELAELTGGVLFHGFTYSGHPTSCAVGLKTLEIIEKENIVPHVKKMETVVENEFSKLKEKHPHVTNERCAGLLGAFDVFKDPEENIPFKPEEAAAPTLSKLCGDLGLIVRPIMYKGANTIAFAPPLISSKSDIEEIFNIFSQALTRFERQVNS</sequence>
<comment type="similarity">
    <text evidence="1 3">Belongs to the class-III pyridoxal-phosphate-dependent aminotransferase family.</text>
</comment>
<gene>
    <name evidence="4" type="ORF">GCM10008983_16590</name>
</gene>
<name>A0ABP3J3F1_9BACI</name>
<keyword evidence="4" id="KW-0032">Aminotransferase</keyword>
<dbReference type="InterPro" id="IPR049704">
    <property type="entry name" value="Aminotrans_3_PPA_site"/>
</dbReference>
<dbReference type="GO" id="GO:0008483">
    <property type="term" value="F:transaminase activity"/>
    <property type="evidence" value="ECO:0007669"/>
    <property type="project" value="UniProtKB-KW"/>
</dbReference>
<dbReference type="RefSeq" id="WP_343752374.1">
    <property type="nucleotide sequence ID" value="NZ_BAAADM010000041.1"/>
</dbReference>
<protein>
    <submittedName>
        <fullName evidence="4">Aspartate aminotransferase family protein</fullName>
    </submittedName>
</protein>
<keyword evidence="2 3" id="KW-0663">Pyridoxal phosphate</keyword>
<dbReference type="EMBL" id="BAAADM010000041">
    <property type="protein sequence ID" value="GAA0440286.1"/>
    <property type="molecule type" value="Genomic_DNA"/>
</dbReference>
<dbReference type="PIRSF" id="PIRSF000521">
    <property type="entry name" value="Transaminase_4ab_Lys_Orn"/>
    <property type="match status" value="1"/>
</dbReference>
<dbReference type="PANTHER" id="PTHR43094">
    <property type="entry name" value="AMINOTRANSFERASE"/>
    <property type="match status" value="1"/>
</dbReference>